<name>A0A5B0PEP7_PUCGR</name>
<comment type="caution">
    <text evidence="1">The sequence shown here is derived from an EMBL/GenBank/DDBJ whole genome shotgun (WGS) entry which is preliminary data.</text>
</comment>
<gene>
    <name evidence="1" type="ORF">PGTUg99_023103</name>
</gene>
<dbReference type="Proteomes" id="UP000325313">
    <property type="component" value="Unassembled WGS sequence"/>
</dbReference>
<dbReference type="EMBL" id="VDEP01000342">
    <property type="protein sequence ID" value="KAA1099222.1"/>
    <property type="molecule type" value="Genomic_DNA"/>
</dbReference>
<sequence>MDSSHHLAAKGLPSGLVWLFSAPELTATLHPQQTSSTRASAPIAPADLRNSIVCTKKSGNPATLPNCPTPTTQTNLRNLHQANRFGYLPSIGLIIDC</sequence>
<dbReference type="AlphaFoldDB" id="A0A5B0PEP7"/>
<reference evidence="1 2" key="1">
    <citation type="submission" date="2019-05" db="EMBL/GenBank/DDBJ databases">
        <title>Emergence of the Ug99 lineage of the wheat stem rust pathogen through somatic hybridization.</title>
        <authorList>
            <person name="Li F."/>
            <person name="Upadhyaya N.M."/>
            <person name="Sperschneider J."/>
            <person name="Matny O."/>
            <person name="Nguyen-Phuc H."/>
            <person name="Mago R."/>
            <person name="Raley C."/>
            <person name="Miller M.E."/>
            <person name="Silverstein K.A.T."/>
            <person name="Henningsen E."/>
            <person name="Hirsch C.D."/>
            <person name="Visser B."/>
            <person name="Pretorius Z.A."/>
            <person name="Steffenson B.J."/>
            <person name="Schwessinger B."/>
            <person name="Dodds P.N."/>
            <person name="Figueroa M."/>
        </authorList>
    </citation>
    <scope>NUCLEOTIDE SEQUENCE [LARGE SCALE GENOMIC DNA]</scope>
    <source>
        <strain evidence="1 2">Ug99</strain>
    </source>
</reference>
<protein>
    <submittedName>
        <fullName evidence="1">Uncharacterized protein</fullName>
    </submittedName>
</protein>
<proteinExistence type="predicted"/>
<organism evidence="1 2">
    <name type="scientific">Puccinia graminis f. sp. tritici</name>
    <dbReference type="NCBI Taxonomy" id="56615"/>
    <lineage>
        <taxon>Eukaryota</taxon>
        <taxon>Fungi</taxon>
        <taxon>Dikarya</taxon>
        <taxon>Basidiomycota</taxon>
        <taxon>Pucciniomycotina</taxon>
        <taxon>Pucciniomycetes</taxon>
        <taxon>Pucciniales</taxon>
        <taxon>Pucciniaceae</taxon>
        <taxon>Puccinia</taxon>
    </lineage>
</organism>
<evidence type="ECO:0000313" key="1">
    <source>
        <dbReference type="EMBL" id="KAA1099222.1"/>
    </source>
</evidence>
<accession>A0A5B0PEP7</accession>
<evidence type="ECO:0000313" key="2">
    <source>
        <dbReference type="Proteomes" id="UP000325313"/>
    </source>
</evidence>